<organism evidence="2 3">
    <name type="scientific">Eutrema salsugineum</name>
    <name type="common">Saltwater cress</name>
    <name type="synonym">Sisymbrium salsugineum</name>
    <dbReference type="NCBI Taxonomy" id="72664"/>
    <lineage>
        <taxon>Eukaryota</taxon>
        <taxon>Viridiplantae</taxon>
        <taxon>Streptophyta</taxon>
        <taxon>Embryophyta</taxon>
        <taxon>Tracheophyta</taxon>
        <taxon>Spermatophyta</taxon>
        <taxon>Magnoliopsida</taxon>
        <taxon>eudicotyledons</taxon>
        <taxon>Gunneridae</taxon>
        <taxon>Pentapetalae</taxon>
        <taxon>rosids</taxon>
        <taxon>malvids</taxon>
        <taxon>Brassicales</taxon>
        <taxon>Brassicaceae</taxon>
        <taxon>Eutremeae</taxon>
        <taxon>Eutrema</taxon>
    </lineage>
</organism>
<evidence type="ECO:0000313" key="3">
    <source>
        <dbReference type="Proteomes" id="UP000030689"/>
    </source>
</evidence>
<reference evidence="2 3" key="1">
    <citation type="journal article" date="2013" name="Front. Plant Sci.">
        <title>The Reference Genome of the Halophytic Plant Eutrema salsugineum.</title>
        <authorList>
            <person name="Yang R."/>
            <person name="Jarvis D.E."/>
            <person name="Chen H."/>
            <person name="Beilstein M.A."/>
            <person name="Grimwood J."/>
            <person name="Jenkins J."/>
            <person name="Shu S."/>
            <person name="Prochnik S."/>
            <person name="Xin M."/>
            <person name="Ma C."/>
            <person name="Schmutz J."/>
            <person name="Wing R.A."/>
            <person name="Mitchell-Olds T."/>
            <person name="Schumaker K.S."/>
            <person name="Wang X."/>
        </authorList>
    </citation>
    <scope>NUCLEOTIDE SEQUENCE [LARGE SCALE GENOMIC DNA]</scope>
</reference>
<dbReference type="InterPro" id="IPR006527">
    <property type="entry name" value="F-box-assoc_dom_typ1"/>
</dbReference>
<protein>
    <recommendedName>
        <fullName evidence="1">F-box associated beta-propeller type 1 domain-containing protein</fullName>
    </recommendedName>
</protein>
<dbReference type="EMBL" id="KI517408">
    <property type="protein sequence ID" value="ESQ48243.1"/>
    <property type="molecule type" value="Genomic_DNA"/>
</dbReference>
<dbReference type="Proteomes" id="UP000030689">
    <property type="component" value="Unassembled WGS sequence"/>
</dbReference>
<gene>
    <name evidence="2" type="ORF">EUTSA_v10022393mg</name>
</gene>
<dbReference type="KEGG" id="eus:EUTSA_v10022393mg"/>
<dbReference type="NCBIfam" id="TIGR01640">
    <property type="entry name" value="F_box_assoc_1"/>
    <property type="match status" value="1"/>
</dbReference>
<dbReference type="PANTHER" id="PTHR31672:SF13">
    <property type="entry name" value="F-BOX PROTEIN CPR30-LIKE"/>
    <property type="match status" value="1"/>
</dbReference>
<keyword evidence="3" id="KW-1185">Reference proteome</keyword>
<name>V4M7B4_EUTSA</name>
<accession>V4M7B4</accession>
<dbReference type="InterPro" id="IPR050796">
    <property type="entry name" value="SCF_F-box_component"/>
</dbReference>
<proteinExistence type="predicted"/>
<feature type="domain" description="F-box associated beta-propeller type 1" evidence="1">
    <location>
        <begin position="8"/>
        <end position="319"/>
    </location>
</feature>
<dbReference type="InterPro" id="IPR017451">
    <property type="entry name" value="F-box-assoc_interact_dom"/>
</dbReference>
<evidence type="ECO:0000313" key="2">
    <source>
        <dbReference type="EMBL" id="ESQ48243.1"/>
    </source>
</evidence>
<sequence>KASKQNIVVVLKEFRIYSMAINLHGICNNFADPSMMVSGKLSIIDSRNDSEVDISNIFQCDGLLLCTTKNKTRLVVWNPCTGQTKWINPRNEYYHRYDVMYHKYVFGYENNTSPRKYKIVRVFCGHIFQLEIYEFSSNSWRILDFAPDWSLYSRGMPLKGNTYWLGRNKGPHFVLISFNFTTERFACLCLPSRNDYKTVHLSVVREEQLSVLYQRLDPFQIEVWVTNEIKPNFVSWSKFLTVDVNKFQTTYDLWSLVSFLIDVEKKVVVLYCAKYLREGNCNNSVYIVGEDEYTEEDLGESSSSPRPFMFTYVPSLVQI</sequence>
<dbReference type="Pfam" id="PF07734">
    <property type="entry name" value="FBA_1"/>
    <property type="match status" value="1"/>
</dbReference>
<dbReference type="AlphaFoldDB" id="V4M7B4"/>
<evidence type="ECO:0000259" key="1">
    <source>
        <dbReference type="Pfam" id="PF07734"/>
    </source>
</evidence>
<feature type="non-terminal residue" evidence="2">
    <location>
        <position position="1"/>
    </location>
</feature>
<dbReference type="PANTHER" id="PTHR31672">
    <property type="entry name" value="BNACNNG10540D PROTEIN"/>
    <property type="match status" value="1"/>
</dbReference>
<dbReference type="Gramene" id="ESQ48243">
    <property type="protein sequence ID" value="ESQ48243"/>
    <property type="gene ID" value="EUTSA_v10022393mg"/>
</dbReference>